<name>A0A100XXR6_9EURY</name>
<sequence>MNEVKRVSEIRIKNYYTAYRTKYPHKGIDNARRAALNWAIGIHKLIFGKEELDMAIEEYKKFIQSLE</sequence>
<gene>
    <name evidence="1" type="ORF">APY94_06450</name>
</gene>
<reference evidence="1 2" key="1">
    <citation type="submission" date="2015-10" db="EMBL/GenBank/DDBJ databases">
        <title>Draft genome sequence of Thermococcus celericrescens strain DSM 17994.</title>
        <authorList>
            <person name="Hong S.-J."/>
            <person name="Park C.-E."/>
            <person name="Shin J.-H."/>
        </authorList>
    </citation>
    <scope>NUCLEOTIDE SEQUENCE [LARGE SCALE GENOMIC DNA]</scope>
    <source>
        <strain evidence="1 2">DSM 17994</strain>
    </source>
</reference>
<accession>A0A100XXR6</accession>
<dbReference type="Proteomes" id="UP000053462">
    <property type="component" value="Unassembled WGS sequence"/>
</dbReference>
<evidence type="ECO:0000313" key="1">
    <source>
        <dbReference type="EMBL" id="KUH33289.1"/>
    </source>
</evidence>
<organism evidence="1 2">
    <name type="scientific">Thermococcus celericrescens</name>
    <dbReference type="NCBI Taxonomy" id="227598"/>
    <lineage>
        <taxon>Archaea</taxon>
        <taxon>Methanobacteriati</taxon>
        <taxon>Methanobacteriota</taxon>
        <taxon>Thermococci</taxon>
        <taxon>Thermococcales</taxon>
        <taxon>Thermococcaceae</taxon>
        <taxon>Thermococcus</taxon>
    </lineage>
</organism>
<proteinExistence type="predicted"/>
<comment type="caution">
    <text evidence="1">The sequence shown here is derived from an EMBL/GenBank/DDBJ whole genome shotgun (WGS) entry which is preliminary data.</text>
</comment>
<keyword evidence="2" id="KW-1185">Reference proteome</keyword>
<protein>
    <submittedName>
        <fullName evidence="1">Uncharacterized protein</fullName>
    </submittedName>
</protein>
<dbReference type="RefSeq" id="WP_058938850.1">
    <property type="nucleotide sequence ID" value="NZ_LLYW01000022.1"/>
</dbReference>
<evidence type="ECO:0000313" key="2">
    <source>
        <dbReference type="Proteomes" id="UP000053462"/>
    </source>
</evidence>
<dbReference type="EMBL" id="LLYW01000022">
    <property type="protein sequence ID" value="KUH33289.1"/>
    <property type="molecule type" value="Genomic_DNA"/>
</dbReference>
<dbReference type="AlphaFoldDB" id="A0A100XXR6"/>